<dbReference type="Proteomes" id="UP000437709">
    <property type="component" value="Unassembled WGS sequence"/>
</dbReference>
<dbReference type="RefSeq" id="WP_152196012.1">
    <property type="nucleotide sequence ID" value="NZ_VUKD01000004.1"/>
</dbReference>
<evidence type="ECO:0000313" key="2">
    <source>
        <dbReference type="Proteomes" id="UP000437709"/>
    </source>
</evidence>
<name>A0A6N7EEA3_9MICO</name>
<keyword evidence="2" id="KW-1185">Reference proteome</keyword>
<organism evidence="1 2">
    <name type="scientific">Georgenia subflava</name>
    <dbReference type="NCBI Taxonomy" id="1622177"/>
    <lineage>
        <taxon>Bacteria</taxon>
        <taxon>Bacillati</taxon>
        <taxon>Actinomycetota</taxon>
        <taxon>Actinomycetes</taxon>
        <taxon>Micrococcales</taxon>
        <taxon>Bogoriellaceae</taxon>
        <taxon>Georgenia</taxon>
    </lineage>
</organism>
<comment type="caution">
    <text evidence="1">The sequence shown here is derived from an EMBL/GenBank/DDBJ whole genome shotgun (WGS) entry which is preliminary data.</text>
</comment>
<evidence type="ECO:0000313" key="1">
    <source>
        <dbReference type="EMBL" id="MPV35661.1"/>
    </source>
</evidence>
<protein>
    <submittedName>
        <fullName evidence="1">Uncharacterized protein</fullName>
    </submittedName>
</protein>
<dbReference type="EMBL" id="WHPC01000002">
    <property type="protein sequence ID" value="MPV35661.1"/>
    <property type="molecule type" value="Genomic_DNA"/>
</dbReference>
<reference evidence="1 2" key="1">
    <citation type="submission" date="2019-10" db="EMBL/GenBank/DDBJ databases">
        <title>Georgenia wutianyii sp. nov. and Georgenia yuyongxinii sp. nov. isolated from plateau pika (Ochotona curzoniae) in the Qinghai-Tibet plateau of China.</title>
        <authorList>
            <person name="Tian Z."/>
        </authorList>
    </citation>
    <scope>NUCLEOTIDE SEQUENCE [LARGE SCALE GENOMIC DNA]</scope>
    <source>
        <strain evidence="1 2">JCM 19765</strain>
    </source>
</reference>
<dbReference type="AlphaFoldDB" id="A0A6N7EEA3"/>
<accession>A0A6N7EEA3</accession>
<proteinExistence type="predicted"/>
<gene>
    <name evidence="1" type="ORF">GB881_01115</name>
</gene>
<sequence length="194" mass="20969">MAQAGSTDSGLAVESVIRHVSSLLKGRNTIDAELAEIIGRPPLTGHLGEWLAGQLFKIELHRSATNRGWDGVFTGPEDLAGRTVNVKWYVKDEGLLDIAAKDGPDIYLVFTGPRGPATSSRGGVRPLTLESVYLFDAVELVHNQLARGAKLGIASSVPRPTWEAARIYPGTASSILSLTDKQRRLLELFQGDPR</sequence>
<dbReference type="OrthoDB" id="2989189at2"/>